<dbReference type="SUPFAM" id="SSF47413">
    <property type="entry name" value="lambda repressor-like DNA-binding domains"/>
    <property type="match status" value="1"/>
</dbReference>
<protein>
    <submittedName>
        <fullName evidence="2">Helix-turn-helix transcriptional regulator</fullName>
    </submittedName>
</protein>
<evidence type="ECO:0000313" key="3">
    <source>
        <dbReference type="Proteomes" id="UP001501747"/>
    </source>
</evidence>
<gene>
    <name evidence="2" type="ORF">GCM10022247_39580</name>
</gene>
<dbReference type="Proteomes" id="UP001501747">
    <property type="component" value="Unassembled WGS sequence"/>
</dbReference>
<evidence type="ECO:0000259" key="1">
    <source>
        <dbReference type="Pfam" id="PF19054"/>
    </source>
</evidence>
<reference evidence="3" key="1">
    <citation type="journal article" date="2019" name="Int. J. Syst. Evol. Microbiol.">
        <title>The Global Catalogue of Microorganisms (GCM) 10K type strain sequencing project: providing services to taxonomists for standard genome sequencing and annotation.</title>
        <authorList>
            <consortium name="The Broad Institute Genomics Platform"/>
            <consortium name="The Broad Institute Genome Sequencing Center for Infectious Disease"/>
            <person name="Wu L."/>
            <person name="Ma J."/>
        </authorList>
    </citation>
    <scope>NUCLEOTIDE SEQUENCE [LARGE SCALE GENOMIC DNA]</scope>
    <source>
        <strain evidence="3">JCM 17342</strain>
    </source>
</reference>
<feature type="domain" description="DUF5753" evidence="1">
    <location>
        <begin position="98"/>
        <end position="270"/>
    </location>
</feature>
<accession>A0ABP7SKW7</accession>
<name>A0ABP7SKW7_9PSEU</name>
<dbReference type="Pfam" id="PF13560">
    <property type="entry name" value="HTH_31"/>
    <property type="match status" value="1"/>
</dbReference>
<evidence type="ECO:0000313" key="2">
    <source>
        <dbReference type="EMBL" id="GAA4013045.1"/>
    </source>
</evidence>
<keyword evidence="3" id="KW-1185">Reference proteome</keyword>
<dbReference type="RefSeq" id="WP_344876876.1">
    <property type="nucleotide sequence ID" value="NZ_BAABAL010000016.1"/>
</dbReference>
<proteinExistence type="predicted"/>
<dbReference type="Pfam" id="PF19054">
    <property type="entry name" value="DUF5753"/>
    <property type="match status" value="1"/>
</dbReference>
<dbReference type="InterPro" id="IPR001387">
    <property type="entry name" value="Cro/C1-type_HTH"/>
</dbReference>
<comment type="caution">
    <text evidence="2">The sequence shown here is derived from an EMBL/GenBank/DDBJ whole genome shotgun (WGS) entry which is preliminary data.</text>
</comment>
<dbReference type="EMBL" id="BAABAL010000016">
    <property type="protein sequence ID" value="GAA4013045.1"/>
    <property type="molecule type" value="Genomic_DNA"/>
</dbReference>
<sequence>MTSDFEKRRFEFGKQLRALLGREQFKDFATRLGWNASKVSKIATGKQTPSDADLAAWLRAVNAPRSLIIKLTKELTDLQLEQVEWRAELRAGHRARQEDLSRSEAGAELIRAVDIMCVPGLLQTADYARAIFATQADLLEVPAGDLDDAVRARMRRQQVLYSGQRVEILLAQASLANPVCSASQMRVQVDRLLSMIGLPNVRLGIIPLWSTLPNLLPHGFWVIDDVVLVETVTAEHRITDPEQVTVYNRLADRLWDSAAENDAARAALAETSARWASS</sequence>
<organism evidence="2 3">
    <name type="scientific">Allokutzneria multivorans</name>
    <dbReference type="NCBI Taxonomy" id="1142134"/>
    <lineage>
        <taxon>Bacteria</taxon>
        <taxon>Bacillati</taxon>
        <taxon>Actinomycetota</taxon>
        <taxon>Actinomycetes</taxon>
        <taxon>Pseudonocardiales</taxon>
        <taxon>Pseudonocardiaceae</taxon>
        <taxon>Allokutzneria</taxon>
    </lineage>
</organism>
<dbReference type="CDD" id="cd00093">
    <property type="entry name" value="HTH_XRE"/>
    <property type="match status" value="1"/>
</dbReference>
<dbReference type="InterPro" id="IPR043917">
    <property type="entry name" value="DUF5753"/>
</dbReference>
<dbReference type="InterPro" id="IPR010982">
    <property type="entry name" value="Lambda_DNA-bd_dom_sf"/>
</dbReference>